<evidence type="ECO:0000256" key="2">
    <source>
        <dbReference type="ARBA" id="ARBA00007165"/>
    </source>
</evidence>
<dbReference type="EMBL" id="PKUQ01000055">
    <property type="protein sequence ID" value="PLW74966.1"/>
    <property type="molecule type" value="Genomic_DNA"/>
</dbReference>
<dbReference type="PROSITE" id="PS50895">
    <property type="entry name" value="SURF1"/>
    <property type="match status" value="1"/>
</dbReference>
<organism evidence="7 8">
    <name type="scientific">Cohaesibacter celericrescens</name>
    <dbReference type="NCBI Taxonomy" id="2067669"/>
    <lineage>
        <taxon>Bacteria</taxon>
        <taxon>Pseudomonadati</taxon>
        <taxon>Pseudomonadota</taxon>
        <taxon>Alphaproteobacteria</taxon>
        <taxon>Hyphomicrobiales</taxon>
        <taxon>Cohaesibacteraceae</taxon>
    </lineage>
</organism>
<protein>
    <recommendedName>
        <fullName evidence="6">SURF1-like protein</fullName>
    </recommendedName>
</protein>
<dbReference type="GO" id="GO:0005886">
    <property type="term" value="C:plasma membrane"/>
    <property type="evidence" value="ECO:0007669"/>
    <property type="project" value="UniProtKB-SubCell"/>
</dbReference>
<comment type="similarity">
    <text evidence="2 6">Belongs to the SURF1 family.</text>
</comment>
<accession>A0A2N5XKC3</accession>
<sequence length="255" mass="28360">MSKSIYKPTFWLFCLGALAALGILISLGNWQVARLAWKEQLISDVDSRVASAPIEAPGPDQWASVSRDTHVYTPVTVTGTYDHASEVHVWFALGRPQGGAYGGPGYLILSRFITSQGWDVIVNRGFVPDAMKEPQSRPETLVEGEQTLTGLMRFDEPKNWNSPAADKIKNVWIVRQVNEMADYLKLDPAKTAPYWIDLTQGQGVNGLPQGGETRITFTNTHLQYALTWFGLAIVLVLVFAVWLFKAIRSPQEPVE</sequence>
<dbReference type="OrthoDB" id="6079986at2"/>
<keyword evidence="4 6" id="KW-1133">Transmembrane helix</keyword>
<keyword evidence="5 6" id="KW-0472">Membrane</keyword>
<dbReference type="CDD" id="cd06662">
    <property type="entry name" value="SURF1"/>
    <property type="match status" value="1"/>
</dbReference>
<evidence type="ECO:0000313" key="7">
    <source>
        <dbReference type="EMBL" id="PLW74966.1"/>
    </source>
</evidence>
<reference evidence="7 8" key="1">
    <citation type="submission" date="2018-01" db="EMBL/GenBank/DDBJ databases">
        <title>The draft genome sequence of Cohaesibacter sp. H1304.</title>
        <authorList>
            <person name="Wang N.-N."/>
            <person name="Du Z.-J."/>
        </authorList>
    </citation>
    <scope>NUCLEOTIDE SEQUENCE [LARGE SCALE GENOMIC DNA]</scope>
    <source>
        <strain evidence="7 8">H1304</strain>
    </source>
</reference>
<dbReference type="Proteomes" id="UP000234881">
    <property type="component" value="Unassembled WGS sequence"/>
</dbReference>
<evidence type="ECO:0000313" key="8">
    <source>
        <dbReference type="Proteomes" id="UP000234881"/>
    </source>
</evidence>
<keyword evidence="6" id="KW-1003">Cell membrane</keyword>
<evidence type="ECO:0000256" key="1">
    <source>
        <dbReference type="ARBA" id="ARBA00004370"/>
    </source>
</evidence>
<dbReference type="InterPro" id="IPR045214">
    <property type="entry name" value="Surf1/Surf4"/>
</dbReference>
<comment type="subcellular location">
    <subcellularLocation>
        <location evidence="6">Cell membrane</location>
        <topology evidence="6">Multi-pass membrane protein</topology>
    </subcellularLocation>
    <subcellularLocation>
        <location evidence="1">Membrane</location>
    </subcellularLocation>
</comment>
<dbReference type="PANTHER" id="PTHR23427">
    <property type="entry name" value="SURFEIT LOCUS PROTEIN"/>
    <property type="match status" value="1"/>
</dbReference>
<dbReference type="Pfam" id="PF02104">
    <property type="entry name" value="SURF1"/>
    <property type="match status" value="1"/>
</dbReference>
<dbReference type="RefSeq" id="WP_101535866.1">
    <property type="nucleotide sequence ID" value="NZ_PKUQ01000055.1"/>
</dbReference>
<feature type="transmembrane region" description="Helical" evidence="6">
    <location>
        <begin position="224"/>
        <end position="244"/>
    </location>
</feature>
<comment type="caution">
    <text evidence="6">Lacks conserved residue(s) required for the propagation of feature annotation.</text>
</comment>
<keyword evidence="8" id="KW-1185">Reference proteome</keyword>
<comment type="caution">
    <text evidence="7">The sequence shown here is derived from an EMBL/GenBank/DDBJ whole genome shotgun (WGS) entry which is preliminary data.</text>
</comment>
<evidence type="ECO:0000256" key="4">
    <source>
        <dbReference type="ARBA" id="ARBA00022989"/>
    </source>
</evidence>
<dbReference type="InterPro" id="IPR002994">
    <property type="entry name" value="Surf1/Shy1"/>
</dbReference>
<dbReference type="PANTHER" id="PTHR23427:SF2">
    <property type="entry name" value="SURFEIT LOCUS PROTEIN 1"/>
    <property type="match status" value="1"/>
</dbReference>
<dbReference type="AlphaFoldDB" id="A0A2N5XKC3"/>
<gene>
    <name evidence="7" type="ORF">C0081_21935</name>
</gene>
<keyword evidence="3 6" id="KW-0812">Transmembrane</keyword>
<evidence type="ECO:0000256" key="5">
    <source>
        <dbReference type="ARBA" id="ARBA00023136"/>
    </source>
</evidence>
<proteinExistence type="inferred from homology"/>
<name>A0A2N5XKC3_9HYPH</name>
<evidence type="ECO:0000256" key="3">
    <source>
        <dbReference type="ARBA" id="ARBA00022692"/>
    </source>
</evidence>
<evidence type="ECO:0000256" key="6">
    <source>
        <dbReference type="RuleBase" id="RU363076"/>
    </source>
</evidence>